<evidence type="ECO:0008006" key="3">
    <source>
        <dbReference type="Google" id="ProtNLM"/>
    </source>
</evidence>
<dbReference type="PANTHER" id="PTHR33223:SF3">
    <property type="match status" value="1"/>
</dbReference>
<dbReference type="AlphaFoldDB" id="A0A371GAS6"/>
<comment type="caution">
    <text evidence="1">The sequence shown here is derived from an EMBL/GenBank/DDBJ whole genome shotgun (WGS) entry which is preliminary data.</text>
</comment>
<evidence type="ECO:0000313" key="1">
    <source>
        <dbReference type="EMBL" id="RDX87658.1"/>
    </source>
</evidence>
<reference evidence="1" key="1">
    <citation type="submission" date="2018-05" db="EMBL/GenBank/DDBJ databases">
        <title>Draft genome of Mucuna pruriens seed.</title>
        <authorList>
            <person name="Nnadi N.E."/>
            <person name="Vos R."/>
            <person name="Hasami M.H."/>
            <person name="Devisetty U.K."/>
            <person name="Aguiy J.C."/>
        </authorList>
    </citation>
    <scope>NUCLEOTIDE SEQUENCE [LARGE SCALE GENOMIC DNA]</scope>
    <source>
        <strain evidence="1">JCA_2017</strain>
    </source>
</reference>
<feature type="non-terminal residue" evidence="1">
    <location>
        <position position="1"/>
    </location>
</feature>
<proteinExistence type="predicted"/>
<dbReference type="OrthoDB" id="1689420at2759"/>
<evidence type="ECO:0000313" key="2">
    <source>
        <dbReference type="Proteomes" id="UP000257109"/>
    </source>
</evidence>
<keyword evidence="2" id="KW-1185">Reference proteome</keyword>
<name>A0A371GAS6_MUCPR</name>
<protein>
    <recommendedName>
        <fullName evidence="3">Retrotransposon gag domain-containing protein</fullName>
    </recommendedName>
</protein>
<sequence>MRRGCSYRSSSLPLEQHQLGRRYVTLYEYWERLNKLFATCPYHQINEQLLIQYFYDELMLMGRSMIDFASSGTLMDKTLATARVLISNMVGSNQQFGVKGPTASKVVNEVIAANNQRLKNKKTKLTSLVRQLAIEQHHTSPPTKVCDICAFVEHLSYTCSTL</sequence>
<dbReference type="EMBL" id="QJKJ01006162">
    <property type="protein sequence ID" value="RDX87658.1"/>
    <property type="molecule type" value="Genomic_DNA"/>
</dbReference>
<accession>A0A371GAS6</accession>
<dbReference type="Proteomes" id="UP000257109">
    <property type="component" value="Unassembled WGS sequence"/>
</dbReference>
<dbReference type="PANTHER" id="PTHR33223">
    <property type="entry name" value="CCHC-TYPE DOMAIN-CONTAINING PROTEIN"/>
    <property type="match status" value="1"/>
</dbReference>
<gene>
    <name evidence="1" type="ORF">CR513_30834</name>
</gene>
<organism evidence="1 2">
    <name type="scientific">Mucuna pruriens</name>
    <name type="common">Velvet bean</name>
    <name type="synonym">Dolichos pruriens</name>
    <dbReference type="NCBI Taxonomy" id="157652"/>
    <lineage>
        <taxon>Eukaryota</taxon>
        <taxon>Viridiplantae</taxon>
        <taxon>Streptophyta</taxon>
        <taxon>Embryophyta</taxon>
        <taxon>Tracheophyta</taxon>
        <taxon>Spermatophyta</taxon>
        <taxon>Magnoliopsida</taxon>
        <taxon>eudicotyledons</taxon>
        <taxon>Gunneridae</taxon>
        <taxon>Pentapetalae</taxon>
        <taxon>rosids</taxon>
        <taxon>fabids</taxon>
        <taxon>Fabales</taxon>
        <taxon>Fabaceae</taxon>
        <taxon>Papilionoideae</taxon>
        <taxon>50 kb inversion clade</taxon>
        <taxon>NPAAA clade</taxon>
        <taxon>indigoferoid/millettioid clade</taxon>
        <taxon>Phaseoleae</taxon>
        <taxon>Mucuna</taxon>
    </lineage>
</organism>